<evidence type="ECO:0000313" key="8">
    <source>
        <dbReference type="EMBL" id="KAG5621444.1"/>
    </source>
</evidence>
<comment type="subcellular location">
    <subcellularLocation>
        <location evidence="1">Nucleus</location>
    </subcellularLocation>
</comment>
<evidence type="ECO:0000256" key="6">
    <source>
        <dbReference type="SAM" id="MobiDB-lite"/>
    </source>
</evidence>
<dbReference type="PANTHER" id="PTHR31920">
    <property type="entry name" value="B3 DOMAIN-CONTAINING"/>
    <property type="match status" value="1"/>
</dbReference>
<dbReference type="Gene3D" id="2.40.330.10">
    <property type="entry name" value="DNA-binding pseudobarrel domain"/>
    <property type="match status" value="2"/>
</dbReference>
<dbReference type="OrthoDB" id="623918at2759"/>
<proteinExistence type="predicted"/>
<evidence type="ECO:0000256" key="2">
    <source>
        <dbReference type="ARBA" id="ARBA00023015"/>
    </source>
</evidence>
<dbReference type="PANTHER" id="PTHR31920:SF108">
    <property type="entry name" value="B3 DOMAIN-CONTAINING TRANSCRIPTION FACTOR VRN1-LIKE"/>
    <property type="match status" value="1"/>
</dbReference>
<dbReference type="CDD" id="cd10017">
    <property type="entry name" value="B3_DNA"/>
    <property type="match status" value="2"/>
</dbReference>
<dbReference type="InterPro" id="IPR003340">
    <property type="entry name" value="B3_DNA-bd"/>
</dbReference>
<dbReference type="SMART" id="SM01019">
    <property type="entry name" value="B3"/>
    <property type="match status" value="2"/>
</dbReference>
<keyword evidence="5" id="KW-0539">Nucleus</keyword>
<feature type="domain" description="TF-B3" evidence="7">
    <location>
        <begin position="27"/>
        <end position="120"/>
    </location>
</feature>
<dbReference type="InterPro" id="IPR050655">
    <property type="entry name" value="Plant_B3_domain"/>
</dbReference>
<dbReference type="SUPFAM" id="SSF101936">
    <property type="entry name" value="DNA-binding pseudobarrel domain"/>
    <property type="match status" value="2"/>
</dbReference>
<dbReference type="Pfam" id="PF02362">
    <property type="entry name" value="B3"/>
    <property type="match status" value="2"/>
</dbReference>
<sequence>MTISKIRRQIGEGNSSSSTKNNIFVQPKFYKIILSQHECTRLRIPEDFARRCCKNMLNPVYLEVPIGQYGRLKCNTLKGQIWLTKGWQDFCDYYSISCGHFLMFRYNVRSHFNVTIFDMSAAEIEYPYSLHTFHCHETHHAPKSYLSELDYSVDILEDIPSRQILKENIPDMRIPVVFAKRHCKNMLNPVFVEAPHGKAWEIEVENSQGQIWLAKGWKDFCGYYSITVRSLLIFTYNPQIEYPIDQEIESDEEEEDIPVLQANANVIEEEKEDIPVNLQANAKVIVEEEEDIPVNLQANANVIEEEEDDIPVNLQANANVIEEDIPVNLQTNANAKQSSKKSTEAEVIPNRNSETAAAIGTTDTDTNTIPLKFAQSTNIINMKKMRLVNEEGVEWGVEIEYTRKKRRNYKPWTHSIKWAKNNNLNYLKETLIILRRVTEKDRQIKHLEKTGTLNILASLLLRWSKKQGTGHIFTN</sequence>
<gene>
    <name evidence="8" type="ORF">H5410_006662</name>
</gene>
<protein>
    <recommendedName>
        <fullName evidence="7">TF-B3 domain-containing protein</fullName>
    </recommendedName>
</protein>
<keyword evidence="9" id="KW-1185">Reference proteome</keyword>
<evidence type="ECO:0000313" key="9">
    <source>
        <dbReference type="Proteomes" id="UP000824120"/>
    </source>
</evidence>
<evidence type="ECO:0000256" key="4">
    <source>
        <dbReference type="ARBA" id="ARBA00023163"/>
    </source>
</evidence>
<dbReference type="PROSITE" id="PS50863">
    <property type="entry name" value="B3"/>
    <property type="match status" value="2"/>
</dbReference>
<evidence type="ECO:0000256" key="3">
    <source>
        <dbReference type="ARBA" id="ARBA00023125"/>
    </source>
</evidence>
<keyword evidence="4" id="KW-0804">Transcription</keyword>
<dbReference type="GO" id="GO:0005634">
    <property type="term" value="C:nucleus"/>
    <property type="evidence" value="ECO:0007669"/>
    <property type="project" value="UniProtKB-SubCell"/>
</dbReference>
<evidence type="ECO:0000256" key="1">
    <source>
        <dbReference type="ARBA" id="ARBA00004123"/>
    </source>
</evidence>
<dbReference type="Proteomes" id="UP000824120">
    <property type="component" value="Chromosome 2"/>
</dbReference>
<name>A0A9J6AAV8_SOLCO</name>
<organism evidence="8 9">
    <name type="scientific">Solanum commersonii</name>
    <name type="common">Commerson's wild potato</name>
    <name type="synonym">Commerson's nightshade</name>
    <dbReference type="NCBI Taxonomy" id="4109"/>
    <lineage>
        <taxon>Eukaryota</taxon>
        <taxon>Viridiplantae</taxon>
        <taxon>Streptophyta</taxon>
        <taxon>Embryophyta</taxon>
        <taxon>Tracheophyta</taxon>
        <taxon>Spermatophyta</taxon>
        <taxon>Magnoliopsida</taxon>
        <taxon>eudicotyledons</taxon>
        <taxon>Gunneridae</taxon>
        <taxon>Pentapetalae</taxon>
        <taxon>asterids</taxon>
        <taxon>lamiids</taxon>
        <taxon>Solanales</taxon>
        <taxon>Solanaceae</taxon>
        <taxon>Solanoideae</taxon>
        <taxon>Solaneae</taxon>
        <taxon>Solanum</taxon>
    </lineage>
</organism>
<feature type="region of interest" description="Disordered" evidence="6">
    <location>
        <begin position="333"/>
        <end position="361"/>
    </location>
</feature>
<evidence type="ECO:0000256" key="5">
    <source>
        <dbReference type="ARBA" id="ARBA00023242"/>
    </source>
</evidence>
<dbReference type="AlphaFoldDB" id="A0A9J6AAV8"/>
<dbReference type="EMBL" id="JACXVP010000002">
    <property type="protein sequence ID" value="KAG5621444.1"/>
    <property type="molecule type" value="Genomic_DNA"/>
</dbReference>
<comment type="caution">
    <text evidence="8">The sequence shown here is derived from an EMBL/GenBank/DDBJ whole genome shotgun (WGS) entry which is preliminary data.</text>
</comment>
<reference evidence="8 9" key="1">
    <citation type="submission" date="2020-09" db="EMBL/GenBank/DDBJ databases">
        <title>De no assembly of potato wild relative species, Solanum commersonii.</title>
        <authorList>
            <person name="Cho K."/>
        </authorList>
    </citation>
    <scope>NUCLEOTIDE SEQUENCE [LARGE SCALE GENOMIC DNA]</scope>
    <source>
        <strain evidence="8">LZ3.2</strain>
        <tissue evidence="8">Leaf</tissue>
    </source>
</reference>
<feature type="domain" description="TF-B3" evidence="7">
    <location>
        <begin position="172"/>
        <end position="263"/>
    </location>
</feature>
<dbReference type="InterPro" id="IPR015300">
    <property type="entry name" value="DNA-bd_pseudobarrel_sf"/>
</dbReference>
<accession>A0A9J6AAV8</accession>
<evidence type="ECO:0000259" key="7">
    <source>
        <dbReference type="PROSITE" id="PS50863"/>
    </source>
</evidence>
<dbReference type="GO" id="GO:0003677">
    <property type="term" value="F:DNA binding"/>
    <property type="evidence" value="ECO:0007669"/>
    <property type="project" value="UniProtKB-KW"/>
</dbReference>
<keyword evidence="2" id="KW-0805">Transcription regulation</keyword>
<keyword evidence="3" id="KW-0238">DNA-binding</keyword>